<dbReference type="RefSeq" id="WP_190479052.1">
    <property type="nucleotide sequence ID" value="NZ_JACOFT010000003.1"/>
</dbReference>
<gene>
    <name evidence="2" type="ORF">H8K26_09275</name>
</gene>
<name>A0ABR6XG90_9BURK</name>
<evidence type="ECO:0000256" key="1">
    <source>
        <dbReference type="SAM" id="Phobius"/>
    </source>
</evidence>
<accession>A0ABR6XG90</accession>
<feature type="transmembrane region" description="Helical" evidence="1">
    <location>
        <begin position="90"/>
        <end position="114"/>
    </location>
</feature>
<dbReference type="NCBIfam" id="NF041043">
    <property type="entry name" value="BPSS1780_fam"/>
    <property type="match status" value="1"/>
</dbReference>
<evidence type="ECO:0000313" key="2">
    <source>
        <dbReference type="EMBL" id="MBC3811630.1"/>
    </source>
</evidence>
<sequence>MNSVPASTGWVWVKRGFALFRQQPAEMLTLFFAYMFFNMGISLVPFIGRFLPLVLIPVFAMSFMQACRLIEDGVRVKPIVLLVGFRSEFFLRLFALGCLYLLAISGAALISQLFDNGALFEFISSEKPVDPKDLPQGRLFLGMLMAVLAFLPALMAFWFAGPLIMWRGMSVPKALFYSFFSVKRAAKAFLIYALSWFLISGLLPAIFVEILALVTGNTGFVVLLMMPVLALLTTIRYCTFYPTYLDIFEQPEEPVHP</sequence>
<dbReference type="Proteomes" id="UP000637632">
    <property type="component" value="Unassembled WGS sequence"/>
</dbReference>
<protein>
    <recommendedName>
        <fullName evidence="4">Transmembrane protein</fullName>
    </recommendedName>
</protein>
<feature type="transmembrane region" description="Helical" evidence="1">
    <location>
        <begin position="139"/>
        <end position="160"/>
    </location>
</feature>
<proteinExistence type="predicted"/>
<dbReference type="InterPro" id="IPR047798">
    <property type="entry name" value="BPSS1780-like"/>
</dbReference>
<feature type="transmembrane region" description="Helical" evidence="1">
    <location>
        <begin position="189"/>
        <end position="214"/>
    </location>
</feature>
<dbReference type="EMBL" id="JACOFT010000003">
    <property type="protein sequence ID" value="MBC3811630.1"/>
    <property type="molecule type" value="Genomic_DNA"/>
</dbReference>
<evidence type="ECO:0000313" key="3">
    <source>
        <dbReference type="Proteomes" id="UP000637632"/>
    </source>
</evidence>
<organism evidence="2 3">
    <name type="scientific">Undibacterium aquatile</name>
    <dbReference type="NCBI Taxonomy" id="1537398"/>
    <lineage>
        <taxon>Bacteria</taxon>
        <taxon>Pseudomonadati</taxon>
        <taxon>Pseudomonadota</taxon>
        <taxon>Betaproteobacteria</taxon>
        <taxon>Burkholderiales</taxon>
        <taxon>Oxalobacteraceae</taxon>
        <taxon>Undibacterium</taxon>
    </lineage>
</organism>
<keyword evidence="1" id="KW-0812">Transmembrane</keyword>
<keyword evidence="1" id="KW-1133">Transmembrane helix</keyword>
<reference evidence="2 3" key="1">
    <citation type="submission" date="2020-08" db="EMBL/GenBank/DDBJ databases">
        <title>Novel species isolated from subtropical streams in China.</title>
        <authorList>
            <person name="Lu H."/>
        </authorList>
    </citation>
    <scope>NUCLEOTIDE SEQUENCE [LARGE SCALE GENOMIC DNA]</scope>
    <source>
        <strain evidence="2 3">CCTCC AB 2015119</strain>
    </source>
</reference>
<feature type="transmembrane region" description="Helical" evidence="1">
    <location>
        <begin position="220"/>
        <end position="238"/>
    </location>
</feature>
<keyword evidence="1" id="KW-0472">Membrane</keyword>
<evidence type="ECO:0008006" key="4">
    <source>
        <dbReference type="Google" id="ProtNLM"/>
    </source>
</evidence>
<keyword evidence="3" id="KW-1185">Reference proteome</keyword>
<comment type="caution">
    <text evidence="2">The sequence shown here is derived from an EMBL/GenBank/DDBJ whole genome shotgun (WGS) entry which is preliminary data.</text>
</comment>